<dbReference type="EC" id="1.3.99.16" evidence="2"/>
<dbReference type="GO" id="GO:0047121">
    <property type="term" value="F:isoquinoline 1-oxidoreductase activity"/>
    <property type="evidence" value="ECO:0007669"/>
    <property type="project" value="UniProtKB-EC"/>
</dbReference>
<dbReference type="SMART" id="SM01008">
    <property type="entry name" value="Ald_Xan_dh_C"/>
    <property type="match status" value="1"/>
</dbReference>
<dbReference type="Pfam" id="PF02738">
    <property type="entry name" value="MoCoBD_1"/>
    <property type="match status" value="1"/>
</dbReference>
<name>A0A7W7AJR5_9SPHN</name>
<reference evidence="2 3" key="1">
    <citation type="submission" date="2020-08" db="EMBL/GenBank/DDBJ databases">
        <title>Genomic Encyclopedia of Type Strains, Phase IV (KMG-IV): sequencing the most valuable type-strain genomes for metagenomic binning, comparative biology and taxonomic classification.</title>
        <authorList>
            <person name="Goeker M."/>
        </authorList>
    </citation>
    <scope>NUCLEOTIDE SEQUENCE [LARGE SCALE GENOMIC DNA]</scope>
    <source>
        <strain evidence="2 3">DSM 15867</strain>
    </source>
</reference>
<proteinExistence type="predicted"/>
<evidence type="ECO:0000313" key="3">
    <source>
        <dbReference type="Proteomes" id="UP000574769"/>
    </source>
</evidence>
<dbReference type="Gene3D" id="3.90.1170.50">
    <property type="entry name" value="Aldehyde oxidase/xanthine dehydrogenase, a/b hammerhead"/>
    <property type="match status" value="1"/>
</dbReference>
<keyword evidence="2" id="KW-0560">Oxidoreductase</keyword>
<dbReference type="SUPFAM" id="SSF54665">
    <property type="entry name" value="CO dehydrogenase molybdoprotein N-domain-like"/>
    <property type="match status" value="1"/>
</dbReference>
<accession>A0A7W7AJR5</accession>
<evidence type="ECO:0000259" key="1">
    <source>
        <dbReference type="SMART" id="SM01008"/>
    </source>
</evidence>
<dbReference type="Pfam" id="PF20256">
    <property type="entry name" value="MoCoBD_2"/>
    <property type="match status" value="2"/>
</dbReference>
<keyword evidence="3" id="KW-1185">Reference proteome</keyword>
<dbReference type="InterPro" id="IPR000674">
    <property type="entry name" value="Ald_Oxase/Xan_DH_a/b"/>
</dbReference>
<organism evidence="2 3">
    <name type="scientific">Sphingomonas abaci</name>
    <dbReference type="NCBI Taxonomy" id="237611"/>
    <lineage>
        <taxon>Bacteria</taxon>
        <taxon>Pseudomonadati</taxon>
        <taxon>Pseudomonadota</taxon>
        <taxon>Alphaproteobacteria</taxon>
        <taxon>Sphingomonadales</taxon>
        <taxon>Sphingomonadaceae</taxon>
        <taxon>Sphingomonas</taxon>
    </lineage>
</organism>
<sequence length="739" mass="76581">MIDRRRLLIGGGAGLGLTVAWGLWPRDYPAALPTLPGEQAFGGWLTIASDGRVMVALPQTEMGQGSWTGLAQIVADELGADWRTVGAFPAPITPFYANPVGLDSLLEGMPAALPDAWRGGGGVDPAPMLTAGSSSIRMFEEPARAAAATARALLIQAAAARWSVAAADCTTRDGFVVHGAQRLRFADLAAAAAHQAPPAEPPIGQGGAGRLMGQPLPRLDSPAKVDGSANFTADIRLPDMAHAAIRQGPIGDSHLVAIDRAAGEAVRGIVAIVEEPDTDRPRWVAAVAATGWAAQRALDALRPRFATTGPRIDDDAIATALARALADTGRRIAGEGDPDDGPAAARTLTAEYRVAAGVHAAIETTAAVAAFADGQLQCWVQTQAPGLARRAAAQAAGLSERQVVIHAMPVGGGFGAGLDHAVVAQATVLAMRLKRPVNLVWSRGETLLHDRYRPPAAARMTARLGAGGAILGWRARIATPPVGAGLVERLRPGGLSALAMRLDPADRYAVAGGAPPYRLPAWAVDHHVAELPLPTGHLRGGAHGYSCFFTESFLDEIAHEAGVEPLSWRIGMLGQNPRLARCLSTAASLGGWEGGIAGSGQGIAAHAFRDSTIAVMAEAHWREGRPVVDRLVAAVDCGRIVNPDLVRQQIEGGLIFGLAHALGAATGFDRNLATVRGFDRLGLPRLADTPDLTVELIRSDEAPGGVSELAVPPVAPAIANALAASTGLRARTLPLRSEG</sequence>
<dbReference type="InterPro" id="IPR008274">
    <property type="entry name" value="AldOxase/xan_DH_MoCoBD1"/>
</dbReference>
<dbReference type="PANTHER" id="PTHR47495">
    <property type="entry name" value="ALDEHYDE DEHYDROGENASE"/>
    <property type="match status" value="1"/>
</dbReference>
<protein>
    <submittedName>
        <fullName evidence="2">Isoquinoline 1-oxidoreductase beta subunit</fullName>
        <ecNumber evidence="2">1.3.99.16</ecNumber>
    </submittedName>
</protein>
<dbReference type="AlphaFoldDB" id="A0A7W7AJR5"/>
<evidence type="ECO:0000313" key="2">
    <source>
        <dbReference type="EMBL" id="MBB4617519.1"/>
    </source>
</evidence>
<gene>
    <name evidence="2" type="ORF">GGQ96_001647</name>
</gene>
<dbReference type="PIRSF" id="PIRSF036389">
    <property type="entry name" value="IOR_B"/>
    <property type="match status" value="1"/>
</dbReference>
<dbReference type="InterPro" id="IPR052516">
    <property type="entry name" value="N-heterocyclic_Hydroxylase"/>
</dbReference>
<feature type="domain" description="Aldehyde oxidase/xanthine dehydrogenase a/b hammerhead" evidence="1">
    <location>
        <begin position="226"/>
        <end position="309"/>
    </location>
</feature>
<dbReference type="InterPro" id="IPR046867">
    <property type="entry name" value="AldOxase/xan_DH_MoCoBD2"/>
</dbReference>
<dbReference type="Gene3D" id="3.30.365.10">
    <property type="entry name" value="Aldehyde oxidase/xanthine dehydrogenase, molybdopterin binding domain"/>
    <property type="match status" value="4"/>
</dbReference>
<dbReference type="PANTHER" id="PTHR47495:SF1">
    <property type="entry name" value="BLL3820 PROTEIN"/>
    <property type="match status" value="1"/>
</dbReference>
<comment type="caution">
    <text evidence="2">The sequence shown here is derived from an EMBL/GenBank/DDBJ whole genome shotgun (WGS) entry which is preliminary data.</text>
</comment>
<dbReference type="EMBL" id="JACHNY010000003">
    <property type="protein sequence ID" value="MBB4617519.1"/>
    <property type="molecule type" value="Genomic_DNA"/>
</dbReference>
<dbReference type="InterPro" id="IPR036856">
    <property type="entry name" value="Ald_Oxase/Xan_DH_a/b_sf"/>
</dbReference>
<dbReference type="InterPro" id="IPR012368">
    <property type="entry name" value="OxRdtase_Mopterin-bd_su_IorB"/>
</dbReference>
<dbReference type="SUPFAM" id="SSF56003">
    <property type="entry name" value="Molybdenum cofactor-binding domain"/>
    <property type="match status" value="2"/>
</dbReference>
<dbReference type="Proteomes" id="UP000574769">
    <property type="component" value="Unassembled WGS sequence"/>
</dbReference>
<dbReference type="InterPro" id="IPR037165">
    <property type="entry name" value="AldOxase/xan_DH_Mopterin-bd_sf"/>
</dbReference>
<dbReference type="RefSeq" id="WP_184113437.1">
    <property type="nucleotide sequence ID" value="NZ_JACHNY010000003.1"/>
</dbReference>